<dbReference type="Proteomes" id="UP001500037">
    <property type="component" value="Unassembled WGS sequence"/>
</dbReference>
<dbReference type="InterPro" id="IPR011495">
    <property type="entry name" value="Sig_transdc_His_kin_sub2_dim/P"/>
</dbReference>
<evidence type="ECO:0000313" key="9">
    <source>
        <dbReference type="EMBL" id="GAA1264893.1"/>
    </source>
</evidence>
<evidence type="ECO:0000313" key="10">
    <source>
        <dbReference type="Proteomes" id="UP001500037"/>
    </source>
</evidence>
<dbReference type="PANTHER" id="PTHR41523">
    <property type="entry name" value="TWO-COMPONENT SYSTEM SENSOR PROTEIN"/>
    <property type="match status" value="1"/>
</dbReference>
<feature type="domain" description="Histidine kinase" evidence="8">
    <location>
        <begin position="322"/>
        <end position="533"/>
    </location>
</feature>
<dbReference type="Gene3D" id="3.30.450.20">
    <property type="entry name" value="PAS domain"/>
    <property type="match status" value="1"/>
</dbReference>
<comment type="caution">
    <text evidence="9">The sequence shown here is derived from an EMBL/GenBank/DDBJ whole genome shotgun (WGS) entry which is preliminary data.</text>
</comment>
<evidence type="ECO:0000259" key="8">
    <source>
        <dbReference type="PROSITE" id="PS50109"/>
    </source>
</evidence>
<reference evidence="9 10" key="1">
    <citation type="journal article" date="2019" name="Int. J. Syst. Evol. Microbiol.">
        <title>The Global Catalogue of Microorganisms (GCM) 10K type strain sequencing project: providing services to taxonomists for standard genome sequencing and annotation.</title>
        <authorList>
            <consortium name="The Broad Institute Genomics Platform"/>
            <consortium name="The Broad Institute Genome Sequencing Center for Infectious Disease"/>
            <person name="Wu L."/>
            <person name="Ma J."/>
        </authorList>
    </citation>
    <scope>NUCLEOTIDE SEQUENCE [LARGE SCALE GENOMIC DNA]</scope>
    <source>
        <strain evidence="9 10">JCM 13004</strain>
    </source>
</reference>
<evidence type="ECO:0000256" key="3">
    <source>
        <dbReference type="ARBA" id="ARBA00022553"/>
    </source>
</evidence>
<dbReference type="InterPro" id="IPR022066">
    <property type="entry name" value="PdtaS_GAF"/>
</dbReference>
<dbReference type="InterPro" id="IPR013656">
    <property type="entry name" value="PAS_4"/>
</dbReference>
<dbReference type="Pfam" id="PF07568">
    <property type="entry name" value="HisKA_2"/>
    <property type="match status" value="1"/>
</dbReference>
<keyword evidence="5" id="KW-0547">Nucleotide-binding</keyword>
<dbReference type="PANTHER" id="PTHR41523:SF8">
    <property type="entry name" value="ETHYLENE RESPONSE SENSOR PROTEIN"/>
    <property type="match status" value="1"/>
</dbReference>
<comment type="catalytic activity">
    <reaction evidence="1">
        <text>ATP + protein L-histidine = ADP + protein N-phospho-L-histidine.</text>
        <dbReference type="EC" id="2.7.13.3"/>
    </reaction>
</comment>
<keyword evidence="4" id="KW-0808">Transferase</keyword>
<dbReference type="SUPFAM" id="SSF55874">
    <property type="entry name" value="ATPase domain of HSP90 chaperone/DNA topoisomerase II/histidine kinase"/>
    <property type="match status" value="1"/>
</dbReference>
<dbReference type="SUPFAM" id="SSF55785">
    <property type="entry name" value="PYP-like sensor domain (PAS domain)"/>
    <property type="match status" value="1"/>
</dbReference>
<dbReference type="InterPro" id="IPR003594">
    <property type="entry name" value="HATPase_dom"/>
</dbReference>
<dbReference type="GO" id="GO:0016301">
    <property type="term" value="F:kinase activity"/>
    <property type="evidence" value="ECO:0007669"/>
    <property type="project" value="UniProtKB-KW"/>
</dbReference>
<evidence type="ECO:0000256" key="4">
    <source>
        <dbReference type="ARBA" id="ARBA00022679"/>
    </source>
</evidence>
<dbReference type="InterPro" id="IPR038424">
    <property type="entry name" value="H_kinase_PdtaS_GAF_sf"/>
</dbReference>
<keyword evidence="3" id="KW-0597">Phosphoprotein</keyword>
<dbReference type="PROSITE" id="PS50109">
    <property type="entry name" value="HIS_KIN"/>
    <property type="match status" value="1"/>
</dbReference>
<dbReference type="InterPro" id="IPR000014">
    <property type="entry name" value="PAS"/>
</dbReference>
<evidence type="ECO:0000256" key="2">
    <source>
        <dbReference type="ARBA" id="ARBA00012438"/>
    </source>
</evidence>
<dbReference type="InterPro" id="IPR036890">
    <property type="entry name" value="HATPase_C_sf"/>
</dbReference>
<gene>
    <name evidence="9" type="ORF">GCM10009665_62800</name>
</gene>
<keyword evidence="6 9" id="KW-0418">Kinase</keyword>
<proteinExistence type="predicted"/>
<sequence length="533" mass="57646">MVVQGLSEIGLDNAGEAARAHPGYPRPVPSLNELVRRHTTLTGADVEWLHLLVSEWQLLSDLSFADLVLWIPTWDGIRYVSVAQMRPNTGPTSYQDDMVGHLVPRGRRPLLDAAFDEGRIVREGDPEWREEVPVRVESIPVRREGRVLGVIARNTNLLTVRTPSRLELTYLQSASDLAQMIAAGTFPYPGVEQVDMDAAPRVGDGLIRLDADGIVTYASPNALSAYHRLGLTTDLVGGHLGRTTAELAPPSRAAVHEALVKLASGWAPRQAEVEAQGGVVTLRAIPLKPKGVHTGSLVLARDVTELRRRDRELMTKDATIREIHHRVKNNLQTVAALLRLQSRRMDSEAARAALDEAVRRVGSIAIVHETLSQTLDEQVAFDEIADRVLAMVMELSQDGQVTTRRAGSFGILSAEVATPLAMVLTELLQNALEHAFGDKASGTVEVSALRGRAPAGGMGWSDSWNGGAKPAEYLLITVQDDGRGMPEGFDPQTAGNLGLQIVRTLATGELGGTFDMVAAPEGGTKVVLEIPVR</sequence>
<evidence type="ECO:0000256" key="5">
    <source>
        <dbReference type="ARBA" id="ARBA00022741"/>
    </source>
</evidence>
<evidence type="ECO:0000256" key="6">
    <source>
        <dbReference type="ARBA" id="ARBA00022777"/>
    </source>
</evidence>
<evidence type="ECO:0000256" key="7">
    <source>
        <dbReference type="ARBA" id="ARBA00022840"/>
    </source>
</evidence>
<dbReference type="SMART" id="SM00387">
    <property type="entry name" value="HATPase_c"/>
    <property type="match status" value="1"/>
</dbReference>
<dbReference type="Gene3D" id="3.30.565.10">
    <property type="entry name" value="Histidine kinase-like ATPase, C-terminal domain"/>
    <property type="match status" value="1"/>
</dbReference>
<keyword evidence="7" id="KW-0067">ATP-binding</keyword>
<dbReference type="Pfam" id="PF02518">
    <property type="entry name" value="HATPase_c"/>
    <property type="match status" value="1"/>
</dbReference>
<keyword evidence="10" id="KW-1185">Reference proteome</keyword>
<dbReference type="InterPro" id="IPR035965">
    <property type="entry name" value="PAS-like_dom_sf"/>
</dbReference>
<dbReference type="EC" id="2.7.13.3" evidence="2"/>
<dbReference type="Gene3D" id="3.30.450.280">
    <property type="entry name" value="GAF domain"/>
    <property type="match status" value="1"/>
</dbReference>
<name>A0ABN1WVR7_9ACTN</name>
<accession>A0ABN1WVR7</accession>
<dbReference type="CDD" id="cd00130">
    <property type="entry name" value="PAS"/>
    <property type="match status" value="1"/>
</dbReference>
<protein>
    <recommendedName>
        <fullName evidence="2">histidine kinase</fullName>
        <ecNumber evidence="2">2.7.13.3</ecNumber>
    </recommendedName>
</protein>
<dbReference type="Pfam" id="PF12282">
    <property type="entry name" value="GAF_PdtaS"/>
    <property type="match status" value="1"/>
</dbReference>
<dbReference type="InterPro" id="IPR005467">
    <property type="entry name" value="His_kinase_dom"/>
</dbReference>
<dbReference type="EMBL" id="BAAALF010000166">
    <property type="protein sequence ID" value="GAA1264893.1"/>
    <property type="molecule type" value="Genomic_DNA"/>
</dbReference>
<dbReference type="Pfam" id="PF08448">
    <property type="entry name" value="PAS_4"/>
    <property type="match status" value="1"/>
</dbReference>
<evidence type="ECO:0000256" key="1">
    <source>
        <dbReference type="ARBA" id="ARBA00000085"/>
    </source>
</evidence>
<organism evidence="9 10">
    <name type="scientific">Kitasatospora nipponensis</name>
    <dbReference type="NCBI Taxonomy" id="258049"/>
    <lineage>
        <taxon>Bacteria</taxon>
        <taxon>Bacillati</taxon>
        <taxon>Actinomycetota</taxon>
        <taxon>Actinomycetes</taxon>
        <taxon>Kitasatosporales</taxon>
        <taxon>Streptomycetaceae</taxon>
        <taxon>Kitasatospora</taxon>
    </lineage>
</organism>